<keyword evidence="6" id="KW-1185">Reference proteome</keyword>
<feature type="domain" description="Thioredoxin" evidence="4">
    <location>
        <begin position="27"/>
        <end position="193"/>
    </location>
</feature>
<reference evidence="6" key="1">
    <citation type="journal article" date="2019" name="Int. J. Syst. Evol. Microbiol.">
        <title>The Global Catalogue of Microorganisms (GCM) 10K type strain sequencing project: providing services to taxonomists for standard genome sequencing and annotation.</title>
        <authorList>
            <consortium name="The Broad Institute Genomics Platform"/>
            <consortium name="The Broad Institute Genome Sequencing Center for Infectious Disease"/>
            <person name="Wu L."/>
            <person name="Ma J."/>
        </authorList>
    </citation>
    <scope>NUCLEOTIDE SEQUENCE [LARGE SCALE GENOMIC DNA]</scope>
    <source>
        <strain evidence="6">CCUG 48316</strain>
    </source>
</reference>
<dbReference type="InterPro" id="IPR036249">
    <property type="entry name" value="Thioredoxin-like_sf"/>
</dbReference>
<evidence type="ECO:0000256" key="2">
    <source>
        <dbReference type="ARBA" id="ARBA00023008"/>
    </source>
</evidence>
<dbReference type="Gene3D" id="3.40.30.10">
    <property type="entry name" value="Glutaredoxin"/>
    <property type="match status" value="1"/>
</dbReference>
<dbReference type="Pfam" id="PF02630">
    <property type="entry name" value="SCO1-SenC"/>
    <property type="match status" value="1"/>
</dbReference>
<evidence type="ECO:0000313" key="6">
    <source>
        <dbReference type="Proteomes" id="UP001596292"/>
    </source>
</evidence>
<dbReference type="CDD" id="cd02968">
    <property type="entry name" value="SCO"/>
    <property type="match status" value="1"/>
</dbReference>
<evidence type="ECO:0000313" key="5">
    <source>
        <dbReference type="EMBL" id="MFC6790069.1"/>
    </source>
</evidence>
<organism evidence="5 6">
    <name type="scientific">Methylobacterium komagatae</name>
    <dbReference type="NCBI Taxonomy" id="374425"/>
    <lineage>
        <taxon>Bacteria</taxon>
        <taxon>Pseudomonadati</taxon>
        <taxon>Pseudomonadota</taxon>
        <taxon>Alphaproteobacteria</taxon>
        <taxon>Hyphomicrobiales</taxon>
        <taxon>Methylobacteriaceae</taxon>
        <taxon>Methylobacterium</taxon>
    </lineage>
</organism>
<keyword evidence="2" id="KW-0186">Copper</keyword>
<dbReference type="EMBL" id="JBHSWN010000001">
    <property type="protein sequence ID" value="MFC6790069.1"/>
    <property type="molecule type" value="Genomic_DNA"/>
</dbReference>
<name>A0ABW2BJI4_9HYPH</name>
<evidence type="ECO:0000256" key="1">
    <source>
        <dbReference type="ARBA" id="ARBA00010996"/>
    </source>
</evidence>
<keyword evidence="3" id="KW-0732">Signal</keyword>
<evidence type="ECO:0000256" key="3">
    <source>
        <dbReference type="SAM" id="SignalP"/>
    </source>
</evidence>
<dbReference type="Proteomes" id="UP001596292">
    <property type="component" value="Unassembled WGS sequence"/>
</dbReference>
<sequence>MPSLRIAAATLGLLMSAPSFAGEQGPLPLPQAVPAPSLFAGHFQLAAPDGATVDSDDLAGHPYGVFFGFTQCPDVCPTTLSNLSTALARLPKASVRVYFVSVDPERDTPSVLAQYMSNFDPRIVALTGARKAVEEAVASFGAVARRTDLPSGGYAYSHTAAIMLVNGDGLIVDRMMAEDGPDAMAARLAALQRATAPSR</sequence>
<dbReference type="InterPro" id="IPR003782">
    <property type="entry name" value="SCO1/SenC"/>
</dbReference>
<evidence type="ECO:0000259" key="4">
    <source>
        <dbReference type="PROSITE" id="PS51352"/>
    </source>
</evidence>
<dbReference type="RefSeq" id="WP_378969438.1">
    <property type="nucleotide sequence ID" value="NZ_JBHSWN010000001.1"/>
</dbReference>
<gene>
    <name evidence="5" type="ORF">ACFQE0_10845</name>
</gene>
<dbReference type="PANTHER" id="PTHR12151">
    <property type="entry name" value="ELECTRON TRANSPORT PROTIN SCO1/SENC FAMILY MEMBER"/>
    <property type="match status" value="1"/>
</dbReference>
<proteinExistence type="inferred from homology"/>
<comment type="similarity">
    <text evidence="1">Belongs to the SCO1/2 family.</text>
</comment>
<dbReference type="PROSITE" id="PS51352">
    <property type="entry name" value="THIOREDOXIN_2"/>
    <property type="match status" value="1"/>
</dbReference>
<dbReference type="PANTHER" id="PTHR12151:SF25">
    <property type="entry name" value="LINALOOL DEHYDRATASE_ISOMERASE DOMAIN-CONTAINING PROTEIN"/>
    <property type="match status" value="1"/>
</dbReference>
<dbReference type="InterPro" id="IPR013766">
    <property type="entry name" value="Thioredoxin_domain"/>
</dbReference>
<protein>
    <submittedName>
        <fullName evidence="5">SCO family protein</fullName>
    </submittedName>
</protein>
<feature type="signal peptide" evidence="3">
    <location>
        <begin position="1"/>
        <end position="21"/>
    </location>
</feature>
<dbReference type="SUPFAM" id="SSF52833">
    <property type="entry name" value="Thioredoxin-like"/>
    <property type="match status" value="1"/>
</dbReference>
<accession>A0ABW2BJI4</accession>
<comment type="caution">
    <text evidence="5">The sequence shown here is derived from an EMBL/GenBank/DDBJ whole genome shotgun (WGS) entry which is preliminary data.</text>
</comment>
<feature type="chain" id="PRO_5046872226" evidence="3">
    <location>
        <begin position="22"/>
        <end position="199"/>
    </location>
</feature>